<dbReference type="Proteomes" id="UP000250235">
    <property type="component" value="Unassembled WGS sequence"/>
</dbReference>
<dbReference type="InterPro" id="IPR000626">
    <property type="entry name" value="Ubiquitin-like_dom"/>
</dbReference>
<dbReference type="Pfam" id="PF18036">
    <property type="entry name" value="Ubiquitin_4"/>
    <property type="match status" value="1"/>
</dbReference>
<dbReference type="AlphaFoldDB" id="A0A2Z7BM60"/>
<dbReference type="Gene3D" id="3.40.525.10">
    <property type="entry name" value="CRAL-TRIO lipid binding domain"/>
    <property type="match status" value="1"/>
</dbReference>
<proteinExistence type="predicted"/>
<dbReference type="Gene3D" id="3.10.20.90">
    <property type="entry name" value="Phosphatidylinositol 3-kinase Catalytic Subunit, Chain A, domain 1"/>
    <property type="match status" value="1"/>
</dbReference>
<dbReference type="InterPro" id="IPR001251">
    <property type="entry name" value="CRAL-TRIO_dom"/>
</dbReference>
<accession>A0A2Z7BM60</accession>
<feature type="domain" description="Ubiquitin-like" evidence="1">
    <location>
        <begin position="63"/>
        <end position="143"/>
    </location>
</feature>
<dbReference type="EMBL" id="KV006333">
    <property type="protein sequence ID" value="KZV33178.1"/>
    <property type="molecule type" value="Genomic_DNA"/>
</dbReference>
<sequence length="372" mass="41962">MASTSGGGAINATPEYNSISARKARLQSTLEALLNDPVLGDVPKKPTLSDVDTLINLELGSAKRISIRKLDGTSIDVAVMNSATVKDLKLAIKKKVNDMEESRMGHRHISWKHVWANFCLLHHNEKLLNDDSALEDYGIRNNSQSVFYMYEIERLMKMTTSDNSSSLLSQSEQHELINKLGVFKIQGTDRRGLPILRIIGKLFPGKVVGVEAVKKFFEDEIFCALKGRRFSVLYVHSGVDRKENSPGNPALKSMFDAVPAEVVQKVEAVYFLHPSLQCRLYLATFGRLLFSGAASGFYSKMRYVNTLNLLRNSVRWDQLEMPEFVYDYDEEKEEECCPKMDFGLESDHPRLATYRAPSLDWTVSTYSTRSIA</sequence>
<evidence type="ECO:0000313" key="2">
    <source>
        <dbReference type="EMBL" id="KZV33178.1"/>
    </source>
</evidence>
<reference evidence="2 3" key="1">
    <citation type="journal article" date="2015" name="Proc. Natl. Acad. Sci. U.S.A.">
        <title>The resurrection genome of Boea hygrometrica: A blueprint for survival of dehydration.</title>
        <authorList>
            <person name="Xiao L."/>
            <person name="Yang G."/>
            <person name="Zhang L."/>
            <person name="Yang X."/>
            <person name="Zhao S."/>
            <person name="Ji Z."/>
            <person name="Zhou Q."/>
            <person name="Hu M."/>
            <person name="Wang Y."/>
            <person name="Chen M."/>
            <person name="Xu Y."/>
            <person name="Jin H."/>
            <person name="Xiao X."/>
            <person name="Hu G."/>
            <person name="Bao F."/>
            <person name="Hu Y."/>
            <person name="Wan P."/>
            <person name="Li L."/>
            <person name="Deng X."/>
            <person name="Kuang T."/>
            <person name="Xiang C."/>
            <person name="Zhu J.K."/>
            <person name="Oliver M.J."/>
            <person name="He Y."/>
        </authorList>
    </citation>
    <scope>NUCLEOTIDE SEQUENCE [LARGE SCALE GENOMIC DNA]</scope>
    <source>
        <strain evidence="3">cv. XS01</strain>
    </source>
</reference>
<dbReference type="InterPro" id="IPR040610">
    <property type="entry name" value="SNRNP25_ubiquitin"/>
</dbReference>
<evidence type="ECO:0000313" key="3">
    <source>
        <dbReference type="Proteomes" id="UP000250235"/>
    </source>
</evidence>
<dbReference type="PANTHER" id="PTHR48411:SF1">
    <property type="entry name" value="OS01G0948300 PROTEIN"/>
    <property type="match status" value="1"/>
</dbReference>
<name>A0A2Z7BM60_9LAMI</name>
<dbReference type="PROSITE" id="PS50053">
    <property type="entry name" value="UBIQUITIN_2"/>
    <property type="match status" value="1"/>
</dbReference>
<organism evidence="2 3">
    <name type="scientific">Dorcoceras hygrometricum</name>
    <dbReference type="NCBI Taxonomy" id="472368"/>
    <lineage>
        <taxon>Eukaryota</taxon>
        <taxon>Viridiplantae</taxon>
        <taxon>Streptophyta</taxon>
        <taxon>Embryophyta</taxon>
        <taxon>Tracheophyta</taxon>
        <taxon>Spermatophyta</taxon>
        <taxon>Magnoliopsida</taxon>
        <taxon>eudicotyledons</taxon>
        <taxon>Gunneridae</taxon>
        <taxon>Pentapetalae</taxon>
        <taxon>asterids</taxon>
        <taxon>lamiids</taxon>
        <taxon>Lamiales</taxon>
        <taxon>Gesneriaceae</taxon>
        <taxon>Didymocarpoideae</taxon>
        <taxon>Trichosporeae</taxon>
        <taxon>Loxocarpinae</taxon>
        <taxon>Dorcoceras</taxon>
    </lineage>
</organism>
<dbReference type="InterPro" id="IPR029071">
    <property type="entry name" value="Ubiquitin-like_domsf"/>
</dbReference>
<keyword evidence="3" id="KW-1185">Reference proteome</keyword>
<evidence type="ECO:0000259" key="1">
    <source>
        <dbReference type="PROSITE" id="PS50053"/>
    </source>
</evidence>
<dbReference type="PANTHER" id="PTHR48411">
    <property type="entry name" value="OS01G0948300 PROTEIN"/>
    <property type="match status" value="1"/>
</dbReference>
<dbReference type="OrthoDB" id="72819at2759"/>
<dbReference type="CDD" id="cd17058">
    <property type="entry name" value="Ubl_SNRNP25"/>
    <property type="match status" value="1"/>
</dbReference>
<dbReference type="Pfam" id="PF13716">
    <property type="entry name" value="CRAL_TRIO_2"/>
    <property type="match status" value="1"/>
</dbReference>
<dbReference type="InterPro" id="IPR036865">
    <property type="entry name" value="CRAL-TRIO_dom_sf"/>
</dbReference>
<protein>
    <recommendedName>
        <fullName evidence="1">Ubiquitin-like domain-containing protein</fullName>
    </recommendedName>
</protein>
<gene>
    <name evidence="2" type="ORF">F511_18194</name>
</gene>
<dbReference type="SUPFAM" id="SSF54236">
    <property type="entry name" value="Ubiquitin-like"/>
    <property type="match status" value="1"/>
</dbReference>